<evidence type="ECO:0000256" key="1">
    <source>
        <dbReference type="ARBA" id="ARBA00004686"/>
    </source>
</evidence>
<dbReference type="InterPro" id="IPR036921">
    <property type="entry name" value="PurM-like_N_sf"/>
</dbReference>
<evidence type="ECO:0000256" key="8">
    <source>
        <dbReference type="ARBA" id="ARBA00022840"/>
    </source>
</evidence>
<evidence type="ECO:0000256" key="6">
    <source>
        <dbReference type="ARBA" id="ARBA00022741"/>
    </source>
</evidence>
<keyword evidence="6 13" id="KW-0547">Nucleotide-binding</keyword>
<dbReference type="UniPathway" id="UPA00074">
    <property type="reaction ID" value="UER00129"/>
</dbReference>
<dbReference type="InterPro" id="IPR010918">
    <property type="entry name" value="PurM-like_C_dom"/>
</dbReference>
<dbReference type="NCBIfam" id="TIGR00878">
    <property type="entry name" value="purM"/>
    <property type="match status" value="1"/>
</dbReference>
<dbReference type="InterPro" id="IPR036676">
    <property type="entry name" value="PurM-like_C_sf"/>
</dbReference>
<dbReference type="EC" id="6.3.3.1" evidence="3 13"/>
<evidence type="ECO:0000256" key="11">
    <source>
        <dbReference type="ARBA" id="ARBA00033093"/>
    </source>
</evidence>
<dbReference type="Gene3D" id="3.90.650.10">
    <property type="entry name" value="PurM-like C-terminal domain"/>
    <property type="match status" value="1"/>
</dbReference>
<sequence>MINKLSITYQDAGVNIENSSTLIQRIKKIVKKTNMPEIISQIGGFNSLCELPKNYTEPVLVATTDGVGTKLRLANYTKNYENIGIDLVAMCVNDIIVCGAKPLFFLDYYSTSKLDVEIATSVINSIVKGCTISDCALIGGETAEIPGIYTNQDYDMAGFCIGVVEKSKIIDGKKIQENDMLIALSSSGPHSNGYSLIHKILETNQINPLISKLNEKPLIDYLIEPTRIYVKNILKLTEKFDIKGIVHITGGGFVENIPRILPNNTQAVIIDSTWTWPPIFQWIQKQGNIKKREMYHIFNCGVGIIVIANQIEANEIISFMKKINEKSWIIGTIKKSNSKERVIFIK</sequence>
<dbReference type="FunFam" id="3.30.1330.10:FF:000001">
    <property type="entry name" value="Phosphoribosylformylglycinamidine cyclo-ligase"/>
    <property type="match status" value="1"/>
</dbReference>
<dbReference type="OrthoDB" id="9777881at2"/>
<dbReference type="PANTHER" id="PTHR10520">
    <property type="entry name" value="TRIFUNCTIONAL PURINE BIOSYNTHETIC PROTEIN ADENOSINE-3-RELATED"/>
    <property type="match status" value="1"/>
</dbReference>
<evidence type="ECO:0000256" key="5">
    <source>
        <dbReference type="ARBA" id="ARBA00022598"/>
    </source>
</evidence>
<name>A0A2P5SWH1_9GAMM</name>
<comment type="catalytic activity">
    <reaction evidence="12 13">
        <text>2-formamido-N(1)-(5-O-phospho-beta-D-ribosyl)acetamidine + ATP = 5-amino-1-(5-phospho-beta-D-ribosyl)imidazole + ADP + phosphate + H(+)</text>
        <dbReference type="Rhea" id="RHEA:23032"/>
        <dbReference type="ChEBI" id="CHEBI:15378"/>
        <dbReference type="ChEBI" id="CHEBI:30616"/>
        <dbReference type="ChEBI" id="CHEBI:43474"/>
        <dbReference type="ChEBI" id="CHEBI:137981"/>
        <dbReference type="ChEBI" id="CHEBI:147287"/>
        <dbReference type="ChEBI" id="CHEBI:456216"/>
        <dbReference type="EC" id="6.3.3.1"/>
    </reaction>
</comment>
<dbReference type="EMBL" id="PDKU01000001">
    <property type="protein sequence ID" value="PPI86688.1"/>
    <property type="molecule type" value="Genomic_DNA"/>
</dbReference>
<comment type="subcellular location">
    <subcellularLocation>
        <location evidence="13">Cytoplasm</location>
    </subcellularLocation>
</comment>
<dbReference type="PANTHER" id="PTHR10520:SF12">
    <property type="entry name" value="TRIFUNCTIONAL PURINE BIOSYNTHETIC PROTEIN ADENOSINE-3"/>
    <property type="match status" value="1"/>
</dbReference>
<accession>A0A2P5SWH1</accession>
<gene>
    <name evidence="13" type="primary">purM</name>
    <name evidence="16" type="ORF">CRV10_00275</name>
</gene>
<evidence type="ECO:0000256" key="9">
    <source>
        <dbReference type="ARBA" id="ARBA00031908"/>
    </source>
</evidence>
<evidence type="ECO:0000256" key="4">
    <source>
        <dbReference type="ARBA" id="ARBA00020367"/>
    </source>
</evidence>
<comment type="similarity">
    <text evidence="2 13">Belongs to the AIR synthase family.</text>
</comment>
<evidence type="ECO:0000256" key="12">
    <source>
        <dbReference type="ARBA" id="ARBA00049057"/>
    </source>
</evidence>
<dbReference type="InterPro" id="IPR004733">
    <property type="entry name" value="PurM_cligase"/>
</dbReference>
<dbReference type="GO" id="GO:0005524">
    <property type="term" value="F:ATP binding"/>
    <property type="evidence" value="ECO:0007669"/>
    <property type="project" value="UniProtKB-KW"/>
</dbReference>
<feature type="domain" description="PurM-like N-terminal" evidence="14">
    <location>
        <begin position="59"/>
        <end position="164"/>
    </location>
</feature>
<dbReference type="GO" id="GO:0046084">
    <property type="term" value="P:adenine biosynthetic process"/>
    <property type="evidence" value="ECO:0007669"/>
    <property type="project" value="TreeGrafter"/>
</dbReference>
<dbReference type="RefSeq" id="WP_136129851.1">
    <property type="nucleotide sequence ID" value="NZ_PDKU01000001.1"/>
</dbReference>
<evidence type="ECO:0000256" key="13">
    <source>
        <dbReference type="HAMAP-Rule" id="MF_00741"/>
    </source>
</evidence>
<evidence type="ECO:0000256" key="7">
    <source>
        <dbReference type="ARBA" id="ARBA00022755"/>
    </source>
</evidence>
<proteinExistence type="inferred from homology"/>
<dbReference type="GO" id="GO:0006189">
    <property type="term" value="P:'de novo' IMP biosynthetic process"/>
    <property type="evidence" value="ECO:0007669"/>
    <property type="project" value="UniProtKB-UniRule"/>
</dbReference>
<evidence type="ECO:0000256" key="10">
    <source>
        <dbReference type="ARBA" id="ARBA00032931"/>
    </source>
</evidence>
<dbReference type="SUPFAM" id="SSF55326">
    <property type="entry name" value="PurM N-terminal domain-like"/>
    <property type="match status" value="1"/>
</dbReference>
<evidence type="ECO:0000256" key="3">
    <source>
        <dbReference type="ARBA" id="ARBA00013047"/>
    </source>
</evidence>
<dbReference type="FunFam" id="3.90.650.10:FF:000001">
    <property type="entry name" value="Phosphoribosylformylglycinamidine cyclo-ligase"/>
    <property type="match status" value="1"/>
</dbReference>
<dbReference type="Pfam" id="PF00586">
    <property type="entry name" value="AIRS"/>
    <property type="match status" value="1"/>
</dbReference>
<comment type="caution">
    <text evidence="16">The sequence shown here is derived from an EMBL/GenBank/DDBJ whole genome shotgun (WGS) entry which is preliminary data.</text>
</comment>
<organism evidence="16 17">
    <name type="scientific">Candidatus Pantoea edessiphila</name>
    <dbReference type="NCBI Taxonomy" id="2044610"/>
    <lineage>
        <taxon>Bacteria</taxon>
        <taxon>Pseudomonadati</taxon>
        <taxon>Pseudomonadota</taxon>
        <taxon>Gammaproteobacteria</taxon>
        <taxon>Enterobacterales</taxon>
        <taxon>Erwiniaceae</taxon>
        <taxon>Pantoea</taxon>
    </lineage>
</organism>
<reference evidence="16 17" key="1">
    <citation type="journal article" date="2018" name="Genome Biol. Evol.">
        <title>Cladogenesis and Genomic Streamlining in Extracellular Endosymbionts of Tropical Stink Bugs.</title>
        <authorList>
            <person name="Otero-Bravo A."/>
            <person name="Goffredi S."/>
            <person name="Sabree Z.L."/>
        </authorList>
    </citation>
    <scope>NUCLEOTIDE SEQUENCE [LARGE SCALE GENOMIC DNA]</scope>
    <source>
        <strain evidence="16 17">SoEL</strain>
    </source>
</reference>
<evidence type="ECO:0000256" key="2">
    <source>
        <dbReference type="ARBA" id="ARBA00010280"/>
    </source>
</evidence>
<evidence type="ECO:0000259" key="15">
    <source>
        <dbReference type="Pfam" id="PF02769"/>
    </source>
</evidence>
<evidence type="ECO:0000259" key="14">
    <source>
        <dbReference type="Pfam" id="PF00586"/>
    </source>
</evidence>
<dbReference type="GO" id="GO:0005829">
    <property type="term" value="C:cytosol"/>
    <property type="evidence" value="ECO:0007669"/>
    <property type="project" value="TreeGrafter"/>
</dbReference>
<dbReference type="InterPro" id="IPR016188">
    <property type="entry name" value="PurM-like_N"/>
</dbReference>
<dbReference type="CDD" id="cd02196">
    <property type="entry name" value="PurM"/>
    <property type="match status" value="1"/>
</dbReference>
<dbReference type="Proteomes" id="UP000296144">
    <property type="component" value="Unassembled WGS sequence"/>
</dbReference>
<dbReference type="HAMAP" id="MF_00741">
    <property type="entry name" value="AIRS"/>
    <property type="match status" value="1"/>
</dbReference>
<dbReference type="GO" id="GO:0004641">
    <property type="term" value="F:phosphoribosylformylglycinamidine cyclo-ligase activity"/>
    <property type="evidence" value="ECO:0007669"/>
    <property type="project" value="UniProtKB-UniRule"/>
</dbReference>
<feature type="domain" description="PurM-like C-terminal" evidence="15">
    <location>
        <begin position="177"/>
        <end position="339"/>
    </location>
</feature>
<keyword evidence="13" id="KW-0963">Cytoplasm</keyword>
<dbReference type="GO" id="GO:0004637">
    <property type="term" value="F:phosphoribosylamine-glycine ligase activity"/>
    <property type="evidence" value="ECO:0007669"/>
    <property type="project" value="TreeGrafter"/>
</dbReference>
<dbReference type="Pfam" id="PF02769">
    <property type="entry name" value="AIRS_C"/>
    <property type="match status" value="1"/>
</dbReference>
<evidence type="ECO:0000313" key="16">
    <source>
        <dbReference type="EMBL" id="PPI86688.1"/>
    </source>
</evidence>
<dbReference type="Gene3D" id="3.30.1330.10">
    <property type="entry name" value="PurM-like, N-terminal domain"/>
    <property type="match status" value="1"/>
</dbReference>
<comment type="pathway">
    <text evidence="1 13">Purine metabolism; IMP biosynthesis via de novo pathway; 5-amino-1-(5-phospho-D-ribosyl)imidazole from N(2)-formyl-N(1)-(5-phospho-D-ribosyl)glycinamide: step 2/2.</text>
</comment>
<dbReference type="AlphaFoldDB" id="A0A2P5SWH1"/>
<keyword evidence="8 13" id="KW-0067">ATP-binding</keyword>
<keyword evidence="7 13" id="KW-0658">Purine biosynthesis</keyword>
<evidence type="ECO:0000313" key="17">
    <source>
        <dbReference type="Proteomes" id="UP000296144"/>
    </source>
</evidence>
<dbReference type="SUPFAM" id="SSF56042">
    <property type="entry name" value="PurM C-terminal domain-like"/>
    <property type="match status" value="1"/>
</dbReference>
<keyword evidence="17" id="KW-1185">Reference proteome</keyword>
<keyword evidence="5 13" id="KW-0436">Ligase</keyword>
<protein>
    <recommendedName>
        <fullName evidence="4 13">Phosphoribosylformylglycinamidine cyclo-ligase</fullName>
        <ecNumber evidence="3 13">6.3.3.1</ecNumber>
    </recommendedName>
    <alternativeName>
        <fullName evidence="10 13">AIR synthase</fullName>
    </alternativeName>
    <alternativeName>
        <fullName evidence="11 13">AIRS</fullName>
    </alternativeName>
    <alternativeName>
        <fullName evidence="9 13">Phosphoribosyl-aminoimidazole synthetase</fullName>
    </alternativeName>
</protein>